<accession>A0A0E0NA02</accession>
<reference evidence="3" key="1">
    <citation type="submission" date="2013-06" db="EMBL/GenBank/DDBJ databases">
        <authorList>
            <person name="Zhao Q."/>
        </authorList>
    </citation>
    <scope>NUCLEOTIDE SEQUENCE</scope>
    <source>
        <strain evidence="3">cv. W1943</strain>
    </source>
</reference>
<feature type="region of interest" description="Disordered" evidence="1">
    <location>
        <begin position="53"/>
        <end position="72"/>
    </location>
</feature>
<evidence type="ECO:0000313" key="3">
    <source>
        <dbReference type="Proteomes" id="UP000008022"/>
    </source>
</evidence>
<dbReference type="HOGENOM" id="CLU_2112777_0_0_1"/>
<dbReference type="Gramene" id="ORUFI02G04250.1">
    <property type="protein sequence ID" value="ORUFI02G04250.1"/>
    <property type="gene ID" value="ORUFI02G04250"/>
</dbReference>
<protein>
    <submittedName>
        <fullName evidence="2">Uncharacterized protein</fullName>
    </submittedName>
</protein>
<keyword evidence="3" id="KW-1185">Reference proteome</keyword>
<name>A0A0E0NA02_ORYRU</name>
<sequence length="129" mass="13914">MGPGLVICFDAHPCRIAHVLLPKIGVISLSSGDGDRRAAAASWSLFRAAVRTSPDNRGQDMDRSSSCEQLKQDNSKADIAGLDITVDDMWLAGIMDIRKSPACSLGNFEPLRPVKKCTRIIVPVVKPVV</sequence>
<evidence type="ECO:0000256" key="1">
    <source>
        <dbReference type="SAM" id="MobiDB-lite"/>
    </source>
</evidence>
<feature type="compositionally biased region" description="Basic and acidic residues" evidence="1">
    <location>
        <begin position="57"/>
        <end position="72"/>
    </location>
</feature>
<dbReference type="EnsemblPlants" id="ORUFI02G04250.1">
    <property type="protein sequence ID" value="ORUFI02G04250.1"/>
    <property type="gene ID" value="ORUFI02G04250"/>
</dbReference>
<dbReference type="AlphaFoldDB" id="A0A0E0NA02"/>
<organism evidence="2 3">
    <name type="scientific">Oryza rufipogon</name>
    <name type="common">Brownbeard rice</name>
    <name type="synonym">Asian wild rice</name>
    <dbReference type="NCBI Taxonomy" id="4529"/>
    <lineage>
        <taxon>Eukaryota</taxon>
        <taxon>Viridiplantae</taxon>
        <taxon>Streptophyta</taxon>
        <taxon>Embryophyta</taxon>
        <taxon>Tracheophyta</taxon>
        <taxon>Spermatophyta</taxon>
        <taxon>Magnoliopsida</taxon>
        <taxon>Liliopsida</taxon>
        <taxon>Poales</taxon>
        <taxon>Poaceae</taxon>
        <taxon>BOP clade</taxon>
        <taxon>Oryzoideae</taxon>
        <taxon>Oryzeae</taxon>
        <taxon>Oryzinae</taxon>
        <taxon>Oryza</taxon>
    </lineage>
</organism>
<proteinExistence type="predicted"/>
<reference evidence="2" key="2">
    <citation type="submission" date="2015-06" db="UniProtKB">
        <authorList>
            <consortium name="EnsemblPlants"/>
        </authorList>
    </citation>
    <scope>IDENTIFICATION</scope>
</reference>
<evidence type="ECO:0000313" key="2">
    <source>
        <dbReference type="EnsemblPlants" id="ORUFI02G04250.1"/>
    </source>
</evidence>
<dbReference type="Proteomes" id="UP000008022">
    <property type="component" value="Unassembled WGS sequence"/>
</dbReference>